<dbReference type="Gene3D" id="2.40.50.140">
    <property type="entry name" value="Nucleic acid-binding proteins"/>
    <property type="match status" value="1"/>
</dbReference>
<dbReference type="InterPro" id="IPR022966">
    <property type="entry name" value="RNase_II/R_CS"/>
</dbReference>
<name>A0A5B8IA37_9RHOB</name>
<feature type="compositionally biased region" description="Basic residues" evidence="8">
    <location>
        <begin position="722"/>
        <end position="757"/>
    </location>
</feature>
<dbReference type="HAMAP" id="MF_01895">
    <property type="entry name" value="RNase_R"/>
    <property type="match status" value="1"/>
</dbReference>
<protein>
    <recommendedName>
        <fullName evidence="7">Ribonuclease R</fullName>
        <shortName evidence="7">RNase R</shortName>
        <ecNumber evidence="7">3.1.13.1</ecNumber>
    </recommendedName>
</protein>
<dbReference type="InterPro" id="IPR040476">
    <property type="entry name" value="CSD2"/>
</dbReference>
<dbReference type="GO" id="GO:0003723">
    <property type="term" value="F:RNA binding"/>
    <property type="evidence" value="ECO:0007669"/>
    <property type="project" value="UniProtKB-UniRule"/>
</dbReference>
<dbReference type="Proteomes" id="UP000318483">
    <property type="component" value="Chromosome"/>
</dbReference>
<dbReference type="PROSITE" id="PS01175">
    <property type="entry name" value="RIBONUCLEASE_II"/>
    <property type="match status" value="1"/>
</dbReference>
<keyword evidence="6 7" id="KW-0694">RNA-binding</keyword>
<keyword evidence="3 7" id="KW-0540">Nuclease</keyword>
<dbReference type="InterPro" id="IPR012340">
    <property type="entry name" value="NA-bd_OB-fold"/>
</dbReference>
<dbReference type="OrthoDB" id="9764149at2"/>
<dbReference type="Pfam" id="PF00773">
    <property type="entry name" value="RNB"/>
    <property type="match status" value="1"/>
</dbReference>
<dbReference type="GO" id="GO:0006402">
    <property type="term" value="P:mRNA catabolic process"/>
    <property type="evidence" value="ECO:0007669"/>
    <property type="project" value="TreeGrafter"/>
</dbReference>
<dbReference type="InterPro" id="IPR004476">
    <property type="entry name" value="RNase_II/RNase_R"/>
</dbReference>
<sequence>MSRIPTRDEVLAWIADHPTQTSKRDIAKAFGIKGAARIDLKRLLREMEAEGHLEKRKKTYRDPDHLPRVSVLQMLAPTEDGDLFAKPLEWHGDGPEPRVLFLPRRSDPAMGEGDRILARLTHVHEDDHTYEARLIRRIGTNPRRLLGVFRKGAEGGRIVPIDKGADREWRVAEGATHGAKDGELVEAEQAGPRARMGLPSARIVTRLGDPSAPRAVSLIAIHQHGIPDAFPDKVIAEADAQKPAPMGKRLDLRDLPLVTIDPADARDHDDAVYAQPDDDPDNEGGHVVWVAIADVAHYVTPGSALDREARKRGNSTYFPDRVVPMLPDRLSGDLCSLHEGVPRACIALRMVLDRDGNKIGHKFHRAMMRSAASLTYEQAQAAIDGQAEGKAETLLPDVIRPLYAAYDAARTARERRQPLDLDLPERRIILNDDGKVVSVAFRDRFDAHRLIEEFMVLANVCAAETLAQKRRPLLYRVHEEPSPEKLDALREVAKASGLTLAKGQVLETKHLNRLLEQADGTDEAELINMSTLRSMTQAYYSPENFGHFGLALRQYAHFTSPIRRYADLVIHRALISAHGWGEDGMTPEDEERLDETAKHISETERRSMTAERDTTDRYLAAYLSERVGNEMAGRISGVTRFGLFVKLDDSGADGLVPIRSLGNEFFHYDAEAQSLMGSDTGVEIGIGQRVTVKLTEAVPVTGGIGLELLELDGKAMPQGPRTGHRRSRGKTGPRKAARAKTKAAKTKRKVERKRRQG</sequence>
<dbReference type="PROSITE" id="PS50126">
    <property type="entry name" value="S1"/>
    <property type="match status" value="1"/>
</dbReference>
<keyword evidence="11" id="KW-1185">Reference proteome</keyword>
<comment type="function">
    <text evidence="7">3'-5' exoribonuclease that releases 5'-nucleoside monophosphates and is involved in maturation of structured RNAs.</text>
</comment>
<dbReference type="PANTHER" id="PTHR23355:SF9">
    <property type="entry name" value="DIS3-LIKE EXONUCLEASE 2"/>
    <property type="match status" value="1"/>
</dbReference>
<dbReference type="GO" id="GO:0008859">
    <property type="term" value="F:exoribonuclease II activity"/>
    <property type="evidence" value="ECO:0007669"/>
    <property type="project" value="UniProtKB-UniRule"/>
</dbReference>
<comment type="subcellular location">
    <subcellularLocation>
        <location evidence="7">Cytoplasm</location>
    </subcellularLocation>
</comment>
<evidence type="ECO:0000256" key="3">
    <source>
        <dbReference type="ARBA" id="ARBA00022722"/>
    </source>
</evidence>
<dbReference type="EMBL" id="CP042261">
    <property type="protein sequence ID" value="QDY70026.1"/>
    <property type="molecule type" value="Genomic_DNA"/>
</dbReference>
<reference evidence="10 11" key="1">
    <citation type="submission" date="2019-07" db="EMBL/GenBank/DDBJ databases">
        <title>Litoreibacter alkalisoli sp. nov., isolated from saline-alkaline soil.</title>
        <authorList>
            <person name="Wang S."/>
            <person name="Xu L."/>
            <person name="Xing Y.-T."/>
            <person name="Sun J.-Q."/>
        </authorList>
    </citation>
    <scope>NUCLEOTIDE SEQUENCE [LARGE SCALE GENOMIC DNA]</scope>
    <source>
        <strain evidence="10 11">LN3S51</strain>
    </source>
</reference>
<dbReference type="EC" id="3.1.13.1" evidence="7"/>
<dbReference type="CDD" id="cd04471">
    <property type="entry name" value="S1_RNase_R"/>
    <property type="match status" value="1"/>
</dbReference>
<accession>A0A5B8IA37</accession>
<comment type="catalytic activity">
    <reaction evidence="1 7">
        <text>Exonucleolytic cleavage in the 3'- to 5'-direction to yield nucleoside 5'-phosphates.</text>
        <dbReference type="EC" id="3.1.13.1"/>
    </reaction>
</comment>
<dbReference type="InterPro" id="IPR011805">
    <property type="entry name" value="RNase_R"/>
</dbReference>
<dbReference type="InterPro" id="IPR003029">
    <property type="entry name" value="S1_domain"/>
</dbReference>
<organism evidence="10 11">
    <name type="scientific">Qingshengfaniella alkalisoli</name>
    <dbReference type="NCBI Taxonomy" id="2599296"/>
    <lineage>
        <taxon>Bacteria</taxon>
        <taxon>Pseudomonadati</taxon>
        <taxon>Pseudomonadota</taxon>
        <taxon>Alphaproteobacteria</taxon>
        <taxon>Rhodobacterales</taxon>
        <taxon>Paracoccaceae</taxon>
        <taxon>Qingshengfaniella</taxon>
    </lineage>
</organism>
<evidence type="ECO:0000259" key="9">
    <source>
        <dbReference type="PROSITE" id="PS50126"/>
    </source>
</evidence>
<evidence type="ECO:0000256" key="7">
    <source>
        <dbReference type="HAMAP-Rule" id="MF_01895"/>
    </source>
</evidence>
<dbReference type="SMART" id="SM00316">
    <property type="entry name" value="S1"/>
    <property type="match status" value="1"/>
</dbReference>
<evidence type="ECO:0000256" key="1">
    <source>
        <dbReference type="ARBA" id="ARBA00001849"/>
    </source>
</evidence>
<dbReference type="InterPro" id="IPR001900">
    <property type="entry name" value="RNase_II/R"/>
</dbReference>
<feature type="domain" description="S1 motif" evidence="9">
    <location>
        <begin position="628"/>
        <end position="709"/>
    </location>
</feature>
<dbReference type="RefSeq" id="WP_146365402.1">
    <property type="nucleotide sequence ID" value="NZ_CP042261.1"/>
</dbReference>
<dbReference type="KEGG" id="lit:FPZ52_10610"/>
<dbReference type="Pfam" id="PF17876">
    <property type="entry name" value="CSD2"/>
    <property type="match status" value="1"/>
</dbReference>
<proteinExistence type="inferred from homology"/>
<dbReference type="SUPFAM" id="SSF50249">
    <property type="entry name" value="Nucleic acid-binding proteins"/>
    <property type="match status" value="2"/>
</dbReference>
<keyword evidence="5 7" id="KW-0269">Exonuclease</keyword>
<dbReference type="PANTHER" id="PTHR23355">
    <property type="entry name" value="RIBONUCLEASE"/>
    <property type="match status" value="1"/>
</dbReference>
<dbReference type="GO" id="GO:0005829">
    <property type="term" value="C:cytosol"/>
    <property type="evidence" value="ECO:0007669"/>
    <property type="project" value="TreeGrafter"/>
</dbReference>
<evidence type="ECO:0000256" key="6">
    <source>
        <dbReference type="ARBA" id="ARBA00022884"/>
    </source>
</evidence>
<dbReference type="InterPro" id="IPR050180">
    <property type="entry name" value="RNR_Ribonuclease"/>
</dbReference>
<feature type="region of interest" description="Disordered" evidence="8">
    <location>
        <begin position="712"/>
        <end position="757"/>
    </location>
</feature>
<dbReference type="NCBIfam" id="TIGR02063">
    <property type="entry name" value="RNase_R"/>
    <property type="match status" value="1"/>
</dbReference>
<comment type="similarity">
    <text evidence="7">Belongs to the RNR ribonuclease family. RNase R subfamily.</text>
</comment>
<evidence type="ECO:0000256" key="4">
    <source>
        <dbReference type="ARBA" id="ARBA00022801"/>
    </source>
</evidence>
<keyword evidence="2 7" id="KW-0963">Cytoplasm</keyword>
<dbReference type="NCBIfam" id="TIGR00358">
    <property type="entry name" value="3_prime_RNase"/>
    <property type="match status" value="1"/>
</dbReference>
<gene>
    <name evidence="7 10" type="primary">rnr</name>
    <name evidence="10" type="ORF">FPZ52_10610</name>
</gene>
<evidence type="ECO:0000256" key="5">
    <source>
        <dbReference type="ARBA" id="ARBA00022839"/>
    </source>
</evidence>
<dbReference type="SMART" id="SM00955">
    <property type="entry name" value="RNB"/>
    <property type="match status" value="1"/>
</dbReference>
<evidence type="ECO:0000256" key="8">
    <source>
        <dbReference type="SAM" id="MobiDB-lite"/>
    </source>
</evidence>
<keyword evidence="4 7" id="KW-0378">Hydrolase</keyword>
<dbReference type="Pfam" id="PF00575">
    <property type="entry name" value="S1"/>
    <property type="match status" value="1"/>
</dbReference>
<evidence type="ECO:0000256" key="2">
    <source>
        <dbReference type="ARBA" id="ARBA00022490"/>
    </source>
</evidence>
<dbReference type="AlphaFoldDB" id="A0A5B8IA37"/>
<evidence type="ECO:0000313" key="10">
    <source>
        <dbReference type="EMBL" id="QDY70026.1"/>
    </source>
</evidence>
<evidence type="ECO:0000313" key="11">
    <source>
        <dbReference type="Proteomes" id="UP000318483"/>
    </source>
</evidence>